<evidence type="ECO:0000256" key="1">
    <source>
        <dbReference type="ARBA" id="ARBA00000085"/>
    </source>
</evidence>
<dbReference type="InterPro" id="IPR001789">
    <property type="entry name" value="Sig_transdc_resp-reg_receiver"/>
</dbReference>
<dbReference type="PROSITE" id="PS50110">
    <property type="entry name" value="RESPONSE_REGULATORY"/>
    <property type="match status" value="2"/>
</dbReference>
<protein>
    <recommendedName>
        <fullName evidence="2">histidine kinase</fullName>
        <ecNumber evidence="2">2.7.13.3</ecNumber>
    </recommendedName>
</protein>
<dbReference type="Gene3D" id="1.10.287.130">
    <property type="match status" value="1"/>
</dbReference>
<dbReference type="Pfam" id="PF00512">
    <property type="entry name" value="HisKA"/>
    <property type="match status" value="1"/>
</dbReference>
<feature type="domain" description="Histidine kinase" evidence="7">
    <location>
        <begin position="270"/>
        <end position="493"/>
    </location>
</feature>
<keyword evidence="6" id="KW-1133">Transmembrane helix</keyword>
<evidence type="ECO:0000313" key="9">
    <source>
        <dbReference type="EMBL" id="GLS90288.1"/>
    </source>
</evidence>
<dbReference type="PROSITE" id="PS50109">
    <property type="entry name" value="HIS_KIN"/>
    <property type="match status" value="1"/>
</dbReference>
<dbReference type="Proteomes" id="UP001157353">
    <property type="component" value="Unassembled WGS sequence"/>
</dbReference>
<organism evidence="9 10">
    <name type="scientific">Psychromonas marina</name>
    <dbReference type="NCBI Taxonomy" id="88364"/>
    <lineage>
        <taxon>Bacteria</taxon>
        <taxon>Pseudomonadati</taxon>
        <taxon>Pseudomonadota</taxon>
        <taxon>Gammaproteobacteria</taxon>
        <taxon>Alteromonadales</taxon>
        <taxon>Psychromonadaceae</taxon>
        <taxon>Psychromonas</taxon>
    </lineage>
</organism>
<feature type="transmembrane region" description="Helical" evidence="6">
    <location>
        <begin position="6"/>
        <end position="25"/>
    </location>
</feature>
<dbReference type="SUPFAM" id="SSF55874">
    <property type="entry name" value="ATPase domain of HSP90 chaperone/DNA topoisomerase II/histidine kinase"/>
    <property type="match status" value="1"/>
</dbReference>
<comment type="caution">
    <text evidence="9">The sequence shown here is derived from an EMBL/GenBank/DDBJ whole genome shotgun (WGS) entry which is preliminary data.</text>
</comment>
<dbReference type="Pfam" id="PF00072">
    <property type="entry name" value="Response_reg"/>
    <property type="match status" value="2"/>
</dbReference>
<gene>
    <name evidence="9" type="ORF">GCM10007916_13550</name>
</gene>
<dbReference type="InterPro" id="IPR004358">
    <property type="entry name" value="Sig_transdc_His_kin-like_C"/>
</dbReference>
<keyword evidence="6" id="KW-0812">Transmembrane</keyword>
<evidence type="ECO:0000256" key="3">
    <source>
        <dbReference type="ARBA" id="ARBA00022553"/>
    </source>
</evidence>
<dbReference type="EMBL" id="BSPQ01000002">
    <property type="protein sequence ID" value="GLS90288.1"/>
    <property type="molecule type" value="Genomic_DNA"/>
</dbReference>
<dbReference type="InterPro" id="IPR036097">
    <property type="entry name" value="HisK_dim/P_sf"/>
</dbReference>
<evidence type="ECO:0000259" key="7">
    <source>
        <dbReference type="PROSITE" id="PS50109"/>
    </source>
</evidence>
<keyword evidence="3 5" id="KW-0597">Phosphoprotein</keyword>
<dbReference type="InterPro" id="IPR003594">
    <property type="entry name" value="HATPase_dom"/>
</dbReference>
<dbReference type="SMART" id="SM00387">
    <property type="entry name" value="HATPase_c"/>
    <property type="match status" value="1"/>
</dbReference>
<dbReference type="Gene3D" id="3.40.50.2300">
    <property type="match status" value="2"/>
</dbReference>
<dbReference type="CDD" id="cd16922">
    <property type="entry name" value="HATPase_EvgS-ArcB-TorS-like"/>
    <property type="match status" value="1"/>
</dbReference>
<dbReference type="InterPro" id="IPR036890">
    <property type="entry name" value="HATPase_C_sf"/>
</dbReference>
<dbReference type="CDD" id="cd00082">
    <property type="entry name" value="HisKA"/>
    <property type="match status" value="1"/>
</dbReference>
<dbReference type="SMART" id="SM00388">
    <property type="entry name" value="HisKA"/>
    <property type="match status" value="1"/>
</dbReference>
<dbReference type="Pfam" id="PF02518">
    <property type="entry name" value="HATPase_c"/>
    <property type="match status" value="1"/>
</dbReference>
<evidence type="ECO:0000256" key="5">
    <source>
        <dbReference type="PROSITE-ProRule" id="PRU00169"/>
    </source>
</evidence>
<keyword evidence="4" id="KW-0902">Two-component regulatory system</keyword>
<dbReference type="InterPro" id="IPR003661">
    <property type="entry name" value="HisK_dim/P_dom"/>
</dbReference>
<reference evidence="10" key="1">
    <citation type="journal article" date="2019" name="Int. J. Syst. Evol. Microbiol.">
        <title>The Global Catalogue of Microorganisms (GCM) 10K type strain sequencing project: providing services to taxonomists for standard genome sequencing and annotation.</title>
        <authorList>
            <consortium name="The Broad Institute Genomics Platform"/>
            <consortium name="The Broad Institute Genome Sequencing Center for Infectious Disease"/>
            <person name="Wu L."/>
            <person name="Ma J."/>
        </authorList>
    </citation>
    <scope>NUCLEOTIDE SEQUENCE [LARGE SCALE GENOMIC DNA]</scope>
    <source>
        <strain evidence="10">NBRC 103166</strain>
    </source>
</reference>
<evidence type="ECO:0000259" key="8">
    <source>
        <dbReference type="PROSITE" id="PS50110"/>
    </source>
</evidence>
<keyword evidence="10" id="KW-1185">Reference proteome</keyword>
<comment type="catalytic activity">
    <reaction evidence="1">
        <text>ATP + protein L-histidine = ADP + protein N-phospho-L-histidine.</text>
        <dbReference type="EC" id="2.7.13.3"/>
    </reaction>
</comment>
<evidence type="ECO:0000256" key="6">
    <source>
        <dbReference type="SAM" id="Phobius"/>
    </source>
</evidence>
<proteinExistence type="predicted"/>
<dbReference type="SUPFAM" id="SSF47384">
    <property type="entry name" value="Homodimeric domain of signal transducing histidine kinase"/>
    <property type="match status" value="1"/>
</dbReference>
<feature type="domain" description="Response regulatory" evidence="8">
    <location>
        <begin position="510"/>
        <end position="625"/>
    </location>
</feature>
<dbReference type="Gene3D" id="3.30.565.10">
    <property type="entry name" value="Histidine kinase-like ATPase, C-terminal domain"/>
    <property type="match status" value="1"/>
</dbReference>
<dbReference type="SMART" id="SM00448">
    <property type="entry name" value="REC"/>
    <property type="match status" value="2"/>
</dbReference>
<feature type="domain" description="Response regulatory" evidence="8">
    <location>
        <begin position="658"/>
        <end position="774"/>
    </location>
</feature>
<feature type="modified residue" description="4-aspartylphosphate" evidence="5">
    <location>
        <position position="707"/>
    </location>
</feature>
<evidence type="ECO:0000313" key="10">
    <source>
        <dbReference type="Proteomes" id="UP001157353"/>
    </source>
</evidence>
<dbReference type="InterPro" id="IPR011006">
    <property type="entry name" value="CheY-like_superfamily"/>
</dbReference>
<dbReference type="PANTHER" id="PTHR45339:SF1">
    <property type="entry name" value="HYBRID SIGNAL TRANSDUCTION HISTIDINE KINASE J"/>
    <property type="match status" value="1"/>
</dbReference>
<dbReference type="InterPro" id="IPR005467">
    <property type="entry name" value="His_kinase_dom"/>
</dbReference>
<sequence length="778" mass="88297">MTKFKYIPEIFCLLLFTYFSTSWVLSIEDDRSKKALLAPLLTLEILIPQHKVELLNANFSDQLHYDKLAQLQFEIEGLLFEATLNQKSNRLLKDYKETSLNYIQLTSMLKTSQRLISENSSLNDQKLQGLMDAIRLQMFAFITTHKQEDKEKVVNLLNKIDTGNTQQGNWQYLQLIKLHSLFVLDNYELTASYRQKLIEMPVIESVIKELEQLNIEIDKIALKQLIALFSVVLVFLFLFILIIKRHQSALEETSELHRKAVQVKTQFLANMSHEIRTPMTGVIGLVELTLQTDLDEEQRDYLEKIQFSADSLLVIINDILDFSKIESGKLPIEHIVWQHDKLIDNVNMMLGKVAEERGIELIFDLAPDIPNQMVGDPVRVNQILLNLLSNAIKFTEHGHVILKGSIINQQEDNNTPQILYQIKDTGIGLSEEQQSKLFQRFSQADQSTTRKYGGTGLGLAISKLLVDLMEGDINVTSQLGKGSTFSVHLPLVVPDTDIAPSAIVKQQGMRLLLLEDNKVTQGVIKKMAEYLGASVVLSATVSEAKALCHQQQFDIALVDWHLEGETGLSFIKEIKQQSCCPKKFVICSAYSQGFIEKNSTIDDAILYLAKPLTVLSLSKVLNNEYAEINPAPSQVQLNNQHLQPVKEKLAPQTDHHNTILLVEDNKINQLIASKLLIKLGLNVDVAENGQEAIEMIENNNYRVVLMDIQMPIMDGKEATIELRKTYSTEQLNIIALTANITEEHIVYYKEIGMNGHLGKPYELEKIREILTVFYSLND</sequence>
<feature type="modified residue" description="4-aspartylphosphate" evidence="5">
    <location>
        <position position="559"/>
    </location>
</feature>
<dbReference type="SUPFAM" id="SSF52172">
    <property type="entry name" value="CheY-like"/>
    <property type="match status" value="2"/>
</dbReference>
<accession>A0ABQ6DYR4</accession>
<evidence type="ECO:0000256" key="2">
    <source>
        <dbReference type="ARBA" id="ARBA00012438"/>
    </source>
</evidence>
<keyword evidence="6" id="KW-0472">Membrane</keyword>
<dbReference type="CDD" id="cd17546">
    <property type="entry name" value="REC_hyHK_CKI1_RcsC-like"/>
    <property type="match status" value="1"/>
</dbReference>
<evidence type="ECO:0000256" key="4">
    <source>
        <dbReference type="ARBA" id="ARBA00023012"/>
    </source>
</evidence>
<dbReference type="RefSeq" id="WP_284203405.1">
    <property type="nucleotide sequence ID" value="NZ_BSPQ01000002.1"/>
</dbReference>
<dbReference type="PANTHER" id="PTHR45339">
    <property type="entry name" value="HYBRID SIGNAL TRANSDUCTION HISTIDINE KINASE J"/>
    <property type="match status" value="1"/>
</dbReference>
<dbReference type="PRINTS" id="PR00344">
    <property type="entry name" value="BCTRLSENSOR"/>
</dbReference>
<feature type="transmembrane region" description="Helical" evidence="6">
    <location>
        <begin position="225"/>
        <end position="243"/>
    </location>
</feature>
<name>A0ABQ6DYR4_9GAMM</name>
<dbReference type="EC" id="2.7.13.3" evidence="2"/>